<gene>
    <name evidence="6" type="ORF">DdX_06528</name>
</gene>
<dbReference type="GO" id="GO:0005869">
    <property type="term" value="C:dynactin complex"/>
    <property type="evidence" value="ECO:0007669"/>
    <property type="project" value="TreeGrafter"/>
</dbReference>
<dbReference type="Proteomes" id="UP001201812">
    <property type="component" value="Unassembled WGS sequence"/>
</dbReference>
<name>A0AAD4R2K4_9BILA</name>
<accession>A0AAD4R2K4</accession>
<organism evidence="6 7">
    <name type="scientific">Ditylenchus destructor</name>
    <dbReference type="NCBI Taxonomy" id="166010"/>
    <lineage>
        <taxon>Eukaryota</taxon>
        <taxon>Metazoa</taxon>
        <taxon>Ecdysozoa</taxon>
        <taxon>Nematoda</taxon>
        <taxon>Chromadorea</taxon>
        <taxon>Rhabditida</taxon>
        <taxon>Tylenchina</taxon>
        <taxon>Tylenchomorpha</taxon>
        <taxon>Sphaerularioidea</taxon>
        <taxon>Anguinidae</taxon>
        <taxon>Anguininae</taxon>
        <taxon>Ditylenchus</taxon>
    </lineage>
</organism>
<dbReference type="InterPro" id="IPR047125">
    <property type="entry name" value="DCTN5"/>
</dbReference>
<dbReference type="InterPro" id="IPR011004">
    <property type="entry name" value="Trimer_LpxA-like_sf"/>
</dbReference>
<reference evidence="6" key="1">
    <citation type="submission" date="2022-01" db="EMBL/GenBank/DDBJ databases">
        <title>Genome Sequence Resource for Two Populations of Ditylenchus destructor, the Migratory Endoparasitic Phytonematode.</title>
        <authorList>
            <person name="Zhang H."/>
            <person name="Lin R."/>
            <person name="Xie B."/>
        </authorList>
    </citation>
    <scope>NUCLEOTIDE SEQUENCE</scope>
    <source>
        <strain evidence="6">BazhouSP</strain>
    </source>
</reference>
<protein>
    <recommendedName>
        <fullName evidence="5">Dynactin subunit 5</fullName>
    </recommendedName>
</protein>
<dbReference type="Pfam" id="PF21711">
    <property type="entry name" value="DCTN5"/>
    <property type="match status" value="1"/>
</dbReference>
<comment type="caution">
    <text evidence="6">The sequence shown here is derived from an EMBL/GenBank/DDBJ whole genome shotgun (WGS) entry which is preliminary data.</text>
</comment>
<keyword evidence="2" id="KW-0963">Cytoplasm</keyword>
<evidence type="ECO:0000256" key="3">
    <source>
        <dbReference type="ARBA" id="ARBA00023212"/>
    </source>
</evidence>
<keyword evidence="7" id="KW-1185">Reference proteome</keyword>
<dbReference type="CDD" id="cd03359">
    <property type="entry name" value="LbH_Dynactin_5"/>
    <property type="match status" value="1"/>
</dbReference>
<dbReference type="PANTHER" id="PTHR46126">
    <property type="entry name" value="DYNACTIN SUBUNIT 5"/>
    <property type="match status" value="1"/>
</dbReference>
<proteinExistence type="inferred from homology"/>
<keyword evidence="3" id="KW-0206">Cytoskeleton</keyword>
<dbReference type="Gene3D" id="2.160.10.10">
    <property type="entry name" value="Hexapeptide repeat proteins"/>
    <property type="match status" value="1"/>
</dbReference>
<evidence type="ECO:0000313" key="6">
    <source>
        <dbReference type="EMBL" id="KAI1718114.1"/>
    </source>
</evidence>
<dbReference type="AlphaFoldDB" id="A0AAD4R2K4"/>
<comment type="similarity">
    <text evidence="4">Belongs to the dynactin subunits 5/6 family. Dynactin subunit 5 subfamily.</text>
</comment>
<evidence type="ECO:0000313" key="7">
    <source>
        <dbReference type="Proteomes" id="UP001201812"/>
    </source>
</evidence>
<dbReference type="EMBL" id="JAKKPZ010000008">
    <property type="protein sequence ID" value="KAI1718114.1"/>
    <property type="molecule type" value="Genomic_DNA"/>
</dbReference>
<sequence>MELPQKYYDPVDTVSTSLNNRVSRKCSVFGSQNIVLAGNSILMKDCIIRGDLANVRIGKYCVVGSGTIIRPPYKHFSKGLTFFPVHIGDHVMIEENCVIVGVHIGSYVHIGKNSIISQSCVIKDCCQILPNSVVMPDMVIPPFSVVGGNPAKKIGELPPSTMQLMIQATTSHYQNYLPKDTKK</sequence>
<dbReference type="PANTHER" id="PTHR46126:SF1">
    <property type="entry name" value="DYNACTIN SUBUNIT 5"/>
    <property type="match status" value="1"/>
</dbReference>
<evidence type="ECO:0000256" key="1">
    <source>
        <dbReference type="ARBA" id="ARBA00004245"/>
    </source>
</evidence>
<dbReference type="SUPFAM" id="SSF51161">
    <property type="entry name" value="Trimeric LpxA-like enzymes"/>
    <property type="match status" value="1"/>
</dbReference>
<evidence type="ECO:0000256" key="4">
    <source>
        <dbReference type="ARBA" id="ARBA00034706"/>
    </source>
</evidence>
<evidence type="ECO:0000256" key="2">
    <source>
        <dbReference type="ARBA" id="ARBA00022490"/>
    </source>
</evidence>
<evidence type="ECO:0000256" key="5">
    <source>
        <dbReference type="ARBA" id="ARBA00034865"/>
    </source>
</evidence>
<comment type="subcellular location">
    <subcellularLocation>
        <location evidence="1">Cytoplasm</location>
        <location evidence="1">Cytoskeleton</location>
    </subcellularLocation>
</comment>